<name>C4JD72_UNCRE</name>
<dbReference type="InParanoid" id="C4JD72"/>
<protein>
    <submittedName>
        <fullName evidence="2">3-dehydroshikimate dehydratase</fullName>
    </submittedName>
</protein>
<dbReference type="InterPro" id="IPR050312">
    <property type="entry name" value="IolE/XylAMocC-like"/>
</dbReference>
<dbReference type="InterPro" id="IPR036237">
    <property type="entry name" value="Xyl_isomerase-like_sf"/>
</dbReference>
<dbReference type="HOGENOM" id="CLU_035063_0_0_1"/>
<dbReference type="PANTHER" id="PTHR12110">
    <property type="entry name" value="HYDROXYPYRUVATE ISOMERASE"/>
    <property type="match status" value="1"/>
</dbReference>
<dbReference type="OrthoDB" id="5360893at2759"/>
<evidence type="ECO:0000313" key="3">
    <source>
        <dbReference type="Proteomes" id="UP000002058"/>
    </source>
</evidence>
<dbReference type="SUPFAM" id="SSF51658">
    <property type="entry name" value="Xylose isomerase-like"/>
    <property type="match status" value="1"/>
</dbReference>
<gene>
    <name evidence="2" type="ORF">UREG_00277</name>
</gene>
<accession>C4JD72</accession>
<sequence length="344" mass="39284">MANRPAISSLSLGRAWVHELPVKLEQAANQGFQGIEIFYEDLEYLSRQLPGGLTRNNLLQGARQVRRICRSLNLKVIALQPFWFYEGLLDRAEHDRLLAEKLTLWFELGRILKTDTILIPSNFLPPDPQTGKPRITGDMDIIVGDLQQIADLGLKQSPPFRFAYESLAWGTYVNTWEKCWDIVCQVDRPNLGICLDTFNIAARVYADPSLPTGKTATADADIKATISRLIRRIDVRKVFFIQIVDGERLSAPLVEGHEWYVQEQPSRMSWSRNARLFAYEQDRGGYLPVVDIAKAIFDMGFEGWASLELFSRTLVDPDPKTPEKHAKRGIESWNKLVRDLQLRT</sequence>
<feature type="domain" description="Xylose isomerase-like TIM barrel" evidence="1">
    <location>
        <begin position="24"/>
        <end position="334"/>
    </location>
</feature>
<proteinExistence type="predicted"/>
<dbReference type="STRING" id="336963.C4JD72"/>
<dbReference type="eggNOG" id="ENOG502S1RE">
    <property type="taxonomic scope" value="Eukaryota"/>
</dbReference>
<dbReference type="VEuPathDB" id="FungiDB:UREG_00277"/>
<dbReference type="KEGG" id="ure:UREG_00277"/>
<dbReference type="GeneID" id="8444929"/>
<dbReference type="Proteomes" id="UP000002058">
    <property type="component" value="Unassembled WGS sequence"/>
</dbReference>
<dbReference type="RefSeq" id="XP_002540764.1">
    <property type="nucleotide sequence ID" value="XM_002540718.1"/>
</dbReference>
<dbReference type="AlphaFoldDB" id="C4JD72"/>
<dbReference type="InterPro" id="IPR013022">
    <property type="entry name" value="Xyl_isomerase-like_TIM-brl"/>
</dbReference>
<evidence type="ECO:0000259" key="1">
    <source>
        <dbReference type="Pfam" id="PF01261"/>
    </source>
</evidence>
<dbReference type="Gene3D" id="3.20.20.150">
    <property type="entry name" value="Divalent-metal-dependent TIM barrel enzymes"/>
    <property type="match status" value="1"/>
</dbReference>
<reference evidence="3" key="1">
    <citation type="journal article" date="2009" name="Genome Res.">
        <title>Comparative genomic analyses of the human fungal pathogens Coccidioides and their relatives.</title>
        <authorList>
            <person name="Sharpton T.J."/>
            <person name="Stajich J.E."/>
            <person name="Rounsley S.D."/>
            <person name="Gardner M.J."/>
            <person name="Wortman J.R."/>
            <person name="Jordar V.S."/>
            <person name="Maiti R."/>
            <person name="Kodira C.D."/>
            <person name="Neafsey D.E."/>
            <person name="Zeng Q."/>
            <person name="Hung C.-Y."/>
            <person name="McMahan C."/>
            <person name="Muszewska A."/>
            <person name="Grynberg M."/>
            <person name="Mandel M.A."/>
            <person name="Kellner E.M."/>
            <person name="Barker B.M."/>
            <person name="Galgiani J.N."/>
            <person name="Orbach M.J."/>
            <person name="Kirkland T.N."/>
            <person name="Cole G.T."/>
            <person name="Henn M.R."/>
            <person name="Birren B.W."/>
            <person name="Taylor J.W."/>
        </authorList>
    </citation>
    <scope>NUCLEOTIDE SEQUENCE [LARGE SCALE GENOMIC DNA]</scope>
    <source>
        <strain evidence="3">UAMH 1704</strain>
    </source>
</reference>
<dbReference type="OMA" id="HIDTWEA"/>
<organism evidence="2 3">
    <name type="scientific">Uncinocarpus reesii (strain UAMH 1704)</name>
    <dbReference type="NCBI Taxonomy" id="336963"/>
    <lineage>
        <taxon>Eukaryota</taxon>
        <taxon>Fungi</taxon>
        <taxon>Dikarya</taxon>
        <taxon>Ascomycota</taxon>
        <taxon>Pezizomycotina</taxon>
        <taxon>Eurotiomycetes</taxon>
        <taxon>Eurotiomycetidae</taxon>
        <taxon>Onygenales</taxon>
        <taxon>Onygenaceae</taxon>
        <taxon>Uncinocarpus</taxon>
    </lineage>
</organism>
<dbReference type="PANTHER" id="PTHR12110:SF21">
    <property type="entry name" value="XYLOSE ISOMERASE-LIKE TIM BARREL DOMAIN-CONTAINING PROTEIN"/>
    <property type="match status" value="1"/>
</dbReference>
<dbReference type="EMBL" id="CH476615">
    <property type="protein sequence ID" value="EEP75431.1"/>
    <property type="molecule type" value="Genomic_DNA"/>
</dbReference>
<dbReference type="Pfam" id="PF01261">
    <property type="entry name" value="AP_endonuc_2"/>
    <property type="match status" value="1"/>
</dbReference>
<evidence type="ECO:0000313" key="2">
    <source>
        <dbReference type="EMBL" id="EEP75431.1"/>
    </source>
</evidence>
<keyword evidence="3" id="KW-1185">Reference proteome</keyword>